<proteinExistence type="predicted"/>
<keyword evidence="1" id="KW-1133">Transmembrane helix</keyword>
<reference evidence="3" key="3">
    <citation type="submission" date="2020-12" db="UniProtKB">
        <authorList>
            <consortium name="EnsemblPlants"/>
        </authorList>
    </citation>
    <scope>IDENTIFICATION</scope>
</reference>
<protein>
    <submittedName>
        <fullName evidence="2 3">Uncharacterized protein</fullName>
    </submittedName>
</protein>
<dbReference type="AlphaFoldDB" id="A0A2K1JW07"/>
<dbReference type="EnsemblPlants" id="Pp3c11_23709V3.1">
    <property type="protein sequence ID" value="PAC:32956707.CDS.1"/>
    <property type="gene ID" value="Pp3c11_23709"/>
</dbReference>
<sequence>MGVEVEAPPIPQNPHLHLTAHTHSFSSYFYTFDLRHESVRGGGALVTVSADCQILCELWDPNWSLPKPISPEHRSSSLVSAPPQLPLHPPNPLKPLRASRIRHPRINGERYSQPIADLAVGCGSPTFLFHFFYSFVVAFLLLSLLCSTFFVFEFTILADLIPNLLRLWLSFWFWFWFCSLWWGAKQFESWVACAPEAGNSRHVGV</sequence>
<feature type="transmembrane region" description="Helical" evidence="1">
    <location>
        <begin position="131"/>
        <end position="152"/>
    </location>
</feature>
<evidence type="ECO:0000313" key="2">
    <source>
        <dbReference type="EMBL" id="PNR45710.1"/>
    </source>
</evidence>
<dbReference type="PaxDb" id="3218-PP1S31_61V6.1"/>
<name>A0A2K1JW07_PHYPA</name>
<dbReference type="InParanoid" id="A0A2K1JW07"/>
<evidence type="ECO:0000313" key="3">
    <source>
        <dbReference type="EnsemblPlants" id="PAC:32956707.CDS.1"/>
    </source>
</evidence>
<keyword evidence="1" id="KW-0472">Membrane</keyword>
<keyword evidence="4" id="KW-1185">Reference proteome</keyword>
<reference evidence="2 4" key="1">
    <citation type="journal article" date="2008" name="Science">
        <title>The Physcomitrella genome reveals evolutionary insights into the conquest of land by plants.</title>
        <authorList>
            <person name="Rensing S."/>
            <person name="Lang D."/>
            <person name="Zimmer A."/>
            <person name="Terry A."/>
            <person name="Salamov A."/>
            <person name="Shapiro H."/>
            <person name="Nishiyama T."/>
            <person name="Perroud P.-F."/>
            <person name="Lindquist E."/>
            <person name="Kamisugi Y."/>
            <person name="Tanahashi T."/>
            <person name="Sakakibara K."/>
            <person name="Fujita T."/>
            <person name="Oishi K."/>
            <person name="Shin-I T."/>
            <person name="Kuroki Y."/>
            <person name="Toyoda A."/>
            <person name="Suzuki Y."/>
            <person name="Hashimoto A."/>
            <person name="Yamaguchi K."/>
            <person name="Sugano A."/>
            <person name="Kohara Y."/>
            <person name="Fujiyama A."/>
            <person name="Anterola A."/>
            <person name="Aoki S."/>
            <person name="Ashton N."/>
            <person name="Barbazuk W.B."/>
            <person name="Barker E."/>
            <person name="Bennetzen J."/>
            <person name="Bezanilla M."/>
            <person name="Blankenship R."/>
            <person name="Cho S.H."/>
            <person name="Dutcher S."/>
            <person name="Estelle M."/>
            <person name="Fawcett J.A."/>
            <person name="Gundlach H."/>
            <person name="Hanada K."/>
            <person name="Heyl A."/>
            <person name="Hicks K.A."/>
            <person name="Hugh J."/>
            <person name="Lohr M."/>
            <person name="Mayer K."/>
            <person name="Melkozernov A."/>
            <person name="Murata T."/>
            <person name="Nelson D."/>
            <person name="Pils B."/>
            <person name="Prigge M."/>
            <person name="Reiss B."/>
            <person name="Renner T."/>
            <person name="Rombauts S."/>
            <person name="Rushton P."/>
            <person name="Sanderfoot A."/>
            <person name="Schween G."/>
            <person name="Shiu S.-H."/>
            <person name="Stueber K."/>
            <person name="Theodoulou F.L."/>
            <person name="Tu H."/>
            <person name="Van de Peer Y."/>
            <person name="Verrier P.J."/>
            <person name="Waters E."/>
            <person name="Wood A."/>
            <person name="Yang L."/>
            <person name="Cove D."/>
            <person name="Cuming A."/>
            <person name="Hasebe M."/>
            <person name="Lucas S."/>
            <person name="Mishler D.B."/>
            <person name="Reski R."/>
            <person name="Grigoriev I."/>
            <person name="Quatrano R.S."/>
            <person name="Boore J.L."/>
        </authorList>
    </citation>
    <scope>NUCLEOTIDE SEQUENCE [LARGE SCALE GENOMIC DNA]</scope>
    <source>
        <strain evidence="3 4">cv. Gransden 2004</strain>
    </source>
</reference>
<organism evidence="2">
    <name type="scientific">Physcomitrium patens</name>
    <name type="common">Spreading-leaved earth moss</name>
    <name type="synonym">Physcomitrella patens</name>
    <dbReference type="NCBI Taxonomy" id="3218"/>
    <lineage>
        <taxon>Eukaryota</taxon>
        <taxon>Viridiplantae</taxon>
        <taxon>Streptophyta</taxon>
        <taxon>Embryophyta</taxon>
        <taxon>Bryophyta</taxon>
        <taxon>Bryophytina</taxon>
        <taxon>Bryopsida</taxon>
        <taxon>Funariidae</taxon>
        <taxon>Funariales</taxon>
        <taxon>Funariaceae</taxon>
        <taxon>Physcomitrium</taxon>
    </lineage>
</organism>
<evidence type="ECO:0000313" key="4">
    <source>
        <dbReference type="Proteomes" id="UP000006727"/>
    </source>
</evidence>
<gene>
    <name evidence="2" type="ORF">PHYPA_015481</name>
</gene>
<dbReference type="Gramene" id="Pp3c11_23709V3.1">
    <property type="protein sequence ID" value="PAC:32956707.CDS.1"/>
    <property type="gene ID" value="Pp3c11_23709"/>
</dbReference>
<evidence type="ECO:0000256" key="1">
    <source>
        <dbReference type="SAM" id="Phobius"/>
    </source>
</evidence>
<accession>A0A2K1JW07</accession>
<keyword evidence="1" id="KW-0812">Transmembrane</keyword>
<reference evidence="2 4" key="2">
    <citation type="journal article" date="2018" name="Plant J.">
        <title>The Physcomitrella patens chromosome-scale assembly reveals moss genome structure and evolution.</title>
        <authorList>
            <person name="Lang D."/>
            <person name="Ullrich K.K."/>
            <person name="Murat F."/>
            <person name="Fuchs J."/>
            <person name="Jenkins J."/>
            <person name="Haas F.B."/>
            <person name="Piednoel M."/>
            <person name="Gundlach H."/>
            <person name="Van Bel M."/>
            <person name="Meyberg R."/>
            <person name="Vives C."/>
            <person name="Morata J."/>
            <person name="Symeonidi A."/>
            <person name="Hiss M."/>
            <person name="Muchero W."/>
            <person name="Kamisugi Y."/>
            <person name="Saleh O."/>
            <person name="Blanc G."/>
            <person name="Decker E.L."/>
            <person name="van Gessel N."/>
            <person name="Grimwood J."/>
            <person name="Hayes R.D."/>
            <person name="Graham S.W."/>
            <person name="Gunter L.E."/>
            <person name="McDaniel S.F."/>
            <person name="Hoernstein S.N.W."/>
            <person name="Larsson A."/>
            <person name="Li F.W."/>
            <person name="Perroud P.F."/>
            <person name="Phillips J."/>
            <person name="Ranjan P."/>
            <person name="Rokshar D.S."/>
            <person name="Rothfels C.J."/>
            <person name="Schneider L."/>
            <person name="Shu S."/>
            <person name="Stevenson D.W."/>
            <person name="Thummler F."/>
            <person name="Tillich M."/>
            <person name="Villarreal Aguilar J.C."/>
            <person name="Widiez T."/>
            <person name="Wong G.K."/>
            <person name="Wymore A."/>
            <person name="Zhang Y."/>
            <person name="Zimmer A.D."/>
            <person name="Quatrano R.S."/>
            <person name="Mayer K.F.X."/>
            <person name="Goodstein D."/>
            <person name="Casacuberta J.M."/>
            <person name="Vandepoele K."/>
            <person name="Reski R."/>
            <person name="Cuming A.C."/>
            <person name="Tuskan G.A."/>
            <person name="Maumus F."/>
            <person name="Salse J."/>
            <person name="Schmutz J."/>
            <person name="Rensing S.A."/>
        </authorList>
    </citation>
    <scope>NUCLEOTIDE SEQUENCE [LARGE SCALE GENOMIC DNA]</scope>
    <source>
        <strain evidence="3 4">cv. Gransden 2004</strain>
    </source>
</reference>
<dbReference type="EMBL" id="ABEU02000011">
    <property type="protein sequence ID" value="PNR45710.1"/>
    <property type="molecule type" value="Genomic_DNA"/>
</dbReference>
<dbReference type="Proteomes" id="UP000006727">
    <property type="component" value="Chromosome 11"/>
</dbReference>
<feature type="transmembrane region" description="Helical" evidence="1">
    <location>
        <begin position="164"/>
        <end position="182"/>
    </location>
</feature>